<comment type="caution">
    <text evidence="2">The sequence shown here is derived from an EMBL/GenBank/DDBJ whole genome shotgun (WGS) entry which is preliminary data.</text>
</comment>
<name>A0A9P4JA05_9PEZI</name>
<evidence type="ECO:0000313" key="2">
    <source>
        <dbReference type="EMBL" id="KAF2156182.1"/>
    </source>
</evidence>
<accession>A0A9P4JA05</accession>
<evidence type="ECO:0000256" key="1">
    <source>
        <dbReference type="SAM" id="MobiDB-lite"/>
    </source>
</evidence>
<reference evidence="2" key="1">
    <citation type="journal article" date="2020" name="Stud. Mycol.">
        <title>101 Dothideomycetes genomes: a test case for predicting lifestyles and emergence of pathogens.</title>
        <authorList>
            <person name="Haridas S."/>
            <person name="Albert R."/>
            <person name="Binder M."/>
            <person name="Bloem J."/>
            <person name="Labutti K."/>
            <person name="Salamov A."/>
            <person name="Andreopoulos B."/>
            <person name="Baker S."/>
            <person name="Barry K."/>
            <person name="Bills G."/>
            <person name="Bluhm B."/>
            <person name="Cannon C."/>
            <person name="Castanera R."/>
            <person name="Culley D."/>
            <person name="Daum C."/>
            <person name="Ezra D."/>
            <person name="Gonzalez J."/>
            <person name="Henrissat B."/>
            <person name="Kuo A."/>
            <person name="Liang C."/>
            <person name="Lipzen A."/>
            <person name="Lutzoni F."/>
            <person name="Magnuson J."/>
            <person name="Mondo S."/>
            <person name="Nolan M."/>
            <person name="Ohm R."/>
            <person name="Pangilinan J."/>
            <person name="Park H.-J."/>
            <person name="Ramirez L."/>
            <person name="Alfaro M."/>
            <person name="Sun H."/>
            <person name="Tritt A."/>
            <person name="Yoshinaga Y."/>
            <person name="Zwiers L.-H."/>
            <person name="Turgeon B."/>
            <person name="Goodwin S."/>
            <person name="Spatafora J."/>
            <person name="Crous P."/>
            <person name="Grigoriev I."/>
        </authorList>
    </citation>
    <scope>NUCLEOTIDE SEQUENCE</scope>
    <source>
        <strain evidence="2">CBS 260.36</strain>
    </source>
</reference>
<sequence>MLGVLRSDADENPLKAFLRQLKKTLTSCIAKQHAKVVNLVNRPYKEVNNDIELKFCRQNDSIGLEKVQFEAAKQQLDAALPAIFSMLDEVVAKVQTAKDEIGDQEEPSSHPTIEDDDSERRRSVRLSVNPKRIKEE</sequence>
<dbReference type="EMBL" id="ML996082">
    <property type="protein sequence ID" value="KAF2156182.1"/>
    <property type="molecule type" value="Genomic_DNA"/>
</dbReference>
<proteinExistence type="predicted"/>
<keyword evidence="3" id="KW-1185">Reference proteome</keyword>
<dbReference type="Proteomes" id="UP000799439">
    <property type="component" value="Unassembled WGS sequence"/>
</dbReference>
<dbReference type="AlphaFoldDB" id="A0A9P4JA05"/>
<protein>
    <submittedName>
        <fullName evidence="2">Uncharacterized protein</fullName>
    </submittedName>
</protein>
<organism evidence="2 3">
    <name type="scientific">Myriangium duriaei CBS 260.36</name>
    <dbReference type="NCBI Taxonomy" id="1168546"/>
    <lineage>
        <taxon>Eukaryota</taxon>
        <taxon>Fungi</taxon>
        <taxon>Dikarya</taxon>
        <taxon>Ascomycota</taxon>
        <taxon>Pezizomycotina</taxon>
        <taxon>Dothideomycetes</taxon>
        <taxon>Dothideomycetidae</taxon>
        <taxon>Myriangiales</taxon>
        <taxon>Myriangiaceae</taxon>
        <taxon>Myriangium</taxon>
    </lineage>
</organism>
<gene>
    <name evidence="2" type="ORF">K461DRAFT_265608</name>
</gene>
<evidence type="ECO:0000313" key="3">
    <source>
        <dbReference type="Proteomes" id="UP000799439"/>
    </source>
</evidence>
<feature type="region of interest" description="Disordered" evidence="1">
    <location>
        <begin position="98"/>
        <end position="136"/>
    </location>
</feature>